<keyword evidence="3 6" id="KW-0560">Oxidoreductase</keyword>
<protein>
    <submittedName>
        <fullName evidence="6">Oxidoreductase</fullName>
        <ecNumber evidence="6">1.-.-.-</ecNumber>
    </submittedName>
</protein>
<dbReference type="Gene3D" id="3.20.20.30">
    <property type="entry name" value="Luciferase-like domain"/>
    <property type="match status" value="1"/>
</dbReference>
<evidence type="ECO:0000256" key="2">
    <source>
        <dbReference type="ARBA" id="ARBA00022643"/>
    </source>
</evidence>
<feature type="domain" description="Luciferase-like" evidence="5">
    <location>
        <begin position="211"/>
        <end position="433"/>
    </location>
</feature>
<organism evidence="6 7">
    <name type="scientific">Mycobacterium talmoniae</name>
    <dbReference type="NCBI Taxonomy" id="1858794"/>
    <lineage>
        <taxon>Bacteria</taxon>
        <taxon>Bacillati</taxon>
        <taxon>Actinomycetota</taxon>
        <taxon>Actinomycetes</taxon>
        <taxon>Mycobacteriales</taxon>
        <taxon>Mycobacteriaceae</taxon>
        <taxon>Mycobacterium</taxon>
    </lineage>
</organism>
<sequence>MAEARGLFPHHLDAIINVPAPRFDAGDPRTYTPAELAAAWRNTWDAGMLSAVLTVQTVGDHLRSGGSIISVVPENPRDGSADAAVKAALSNWTAGQATLFGTRGITVNVVAGGRDVEPGYTGLTSTPAAGGGRGRPAGAVFDHPGGAAHHRTNPARQPRGAHPVRLRYSRFAGSVIGDGGRPLATRVDPVTTRLGFQIPNFSYGTGVSELFPTVIAQAQEAEAAGFDSVFLMDHFYQLPMLGSPDQPMLEAYTALGALATATSTVQLGTLVTGNTYRNPTLLAKVITTLDVVSAGRAILGIGTGWFELEHDQLGFEFGTFTDRFNRLGEALQIILPMITGERPTFSGRWYRTEQAMAEPRYRDRIPLLIGGSGEKKTIPLAARHFDHLNIIAGFDELPGKIQAVRRSCEEIGRDPATLETSALITALVDDDATADQIPAEMSQRMVVGSADAVAEQIKTKVLDAGVGGVIINMPFATPGAITAAGAALRPLVDG</sequence>
<evidence type="ECO:0000259" key="5">
    <source>
        <dbReference type="Pfam" id="PF00296"/>
    </source>
</evidence>
<dbReference type="GO" id="GO:0008726">
    <property type="term" value="F:alkanesulfonate monooxygenase activity"/>
    <property type="evidence" value="ECO:0007669"/>
    <property type="project" value="TreeGrafter"/>
</dbReference>
<dbReference type="Gene3D" id="3.40.50.720">
    <property type="entry name" value="NAD(P)-binding Rossmann-like Domain"/>
    <property type="match status" value="1"/>
</dbReference>
<dbReference type="SUPFAM" id="SSF51735">
    <property type="entry name" value="NAD(P)-binding Rossmann-fold domains"/>
    <property type="match status" value="1"/>
</dbReference>
<accession>A0A2S8BP62</accession>
<dbReference type="InterPro" id="IPR036661">
    <property type="entry name" value="Luciferase-like_sf"/>
</dbReference>
<comment type="caution">
    <text evidence="6">The sequence shown here is derived from an EMBL/GenBank/DDBJ whole genome shotgun (WGS) entry which is preliminary data.</text>
</comment>
<keyword evidence="1" id="KW-0285">Flavoprotein</keyword>
<evidence type="ECO:0000313" key="7">
    <source>
        <dbReference type="Proteomes" id="UP000238296"/>
    </source>
</evidence>
<dbReference type="AlphaFoldDB" id="A0A2S8BP62"/>
<dbReference type="PANTHER" id="PTHR42847:SF8">
    <property type="entry name" value="CONSERVED PROTEIN"/>
    <property type="match status" value="1"/>
</dbReference>
<keyword evidence="2" id="KW-0288">FMN</keyword>
<dbReference type="InterPro" id="IPR019952">
    <property type="entry name" value="F420_OxRdatse_Rv1855c_pred"/>
</dbReference>
<evidence type="ECO:0000256" key="4">
    <source>
        <dbReference type="ARBA" id="ARBA00023033"/>
    </source>
</evidence>
<dbReference type="InterPro" id="IPR036291">
    <property type="entry name" value="NAD(P)-bd_dom_sf"/>
</dbReference>
<dbReference type="Proteomes" id="UP000238296">
    <property type="component" value="Unassembled WGS sequence"/>
</dbReference>
<reference evidence="6 7" key="1">
    <citation type="journal article" date="2017" name="Int. J. Syst. Evol. Microbiol.">
        <title>Mycobacterium talmoniae sp. nov., a slowly growing mycobacterium isolated from human respiratory samples.</title>
        <authorList>
            <person name="Davidson R.M."/>
            <person name="DeGroote M.A."/>
            <person name="Marola J.L."/>
            <person name="Buss S."/>
            <person name="Jones V."/>
            <person name="McNeil M.R."/>
            <person name="Freifeld A.G."/>
            <person name="Elaine Epperson L."/>
            <person name="Hasan N.A."/>
            <person name="Jackson M."/>
            <person name="Iwen P.C."/>
            <person name="Salfinger M."/>
            <person name="Strong M."/>
        </authorList>
    </citation>
    <scope>NUCLEOTIDE SEQUENCE [LARGE SCALE GENOMIC DNA]</scope>
    <source>
        <strain evidence="6 7">ATCC BAA-2683</strain>
    </source>
</reference>
<dbReference type="PANTHER" id="PTHR42847">
    <property type="entry name" value="ALKANESULFONATE MONOOXYGENASE"/>
    <property type="match status" value="1"/>
</dbReference>
<dbReference type="Pfam" id="PF00296">
    <property type="entry name" value="Bac_luciferase"/>
    <property type="match status" value="1"/>
</dbReference>
<dbReference type="SUPFAM" id="SSF51679">
    <property type="entry name" value="Bacterial luciferase-like"/>
    <property type="match status" value="1"/>
</dbReference>
<dbReference type="EC" id="1.-.-.-" evidence="6"/>
<gene>
    <name evidence="6" type="ORF">C1Y40_01350</name>
</gene>
<dbReference type="InterPro" id="IPR050172">
    <property type="entry name" value="SsuD_RutA_monooxygenase"/>
</dbReference>
<keyword evidence="4" id="KW-0503">Monooxygenase</keyword>
<dbReference type="GO" id="GO:0046306">
    <property type="term" value="P:alkanesulfonate catabolic process"/>
    <property type="evidence" value="ECO:0007669"/>
    <property type="project" value="TreeGrafter"/>
</dbReference>
<proteinExistence type="predicted"/>
<name>A0A2S8BP62_9MYCO</name>
<dbReference type="EMBL" id="PPEA01000195">
    <property type="protein sequence ID" value="PQM48431.1"/>
    <property type="molecule type" value="Genomic_DNA"/>
</dbReference>
<evidence type="ECO:0000256" key="1">
    <source>
        <dbReference type="ARBA" id="ARBA00022630"/>
    </source>
</evidence>
<evidence type="ECO:0000256" key="3">
    <source>
        <dbReference type="ARBA" id="ARBA00023002"/>
    </source>
</evidence>
<dbReference type="NCBIfam" id="TIGR03560">
    <property type="entry name" value="F420_Rv1855c"/>
    <property type="match status" value="1"/>
</dbReference>
<evidence type="ECO:0000313" key="6">
    <source>
        <dbReference type="EMBL" id="PQM48431.1"/>
    </source>
</evidence>
<dbReference type="InterPro" id="IPR011251">
    <property type="entry name" value="Luciferase-like_dom"/>
</dbReference>